<keyword evidence="7" id="KW-1133">Transmembrane helix</keyword>
<comment type="caution">
    <text evidence="10">The sequence shown here is derived from an EMBL/GenBank/DDBJ whole genome shotgun (WGS) entry which is preliminary data.</text>
</comment>
<dbReference type="EMBL" id="BAABFN010000005">
    <property type="protein sequence ID" value="GAA4312466.1"/>
    <property type="molecule type" value="Genomic_DNA"/>
</dbReference>
<keyword evidence="3 6" id="KW-0479">Metal-binding</keyword>
<evidence type="ECO:0000256" key="4">
    <source>
        <dbReference type="ARBA" id="ARBA00022982"/>
    </source>
</evidence>
<keyword evidence="7" id="KW-0472">Membrane</keyword>
<feature type="signal peptide" evidence="8">
    <location>
        <begin position="1"/>
        <end position="24"/>
    </location>
</feature>
<feature type="chain" id="PRO_5045589439" description="Cytochrome c domain-containing protein" evidence="8">
    <location>
        <begin position="25"/>
        <end position="179"/>
    </location>
</feature>
<proteinExistence type="predicted"/>
<evidence type="ECO:0000256" key="1">
    <source>
        <dbReference type="ARBA" id="ARBA00022448"/>
    </source>
</evidence>
<evidence type="ECO:0000313" key="10">
    <source>
        <dbReference type="EMBL" id="GAA4312466.1"/>
    </source>
</evidence>
<sequence>MINKKISVAAIALLLTFTAGLTRAGDPSADEGKALFQARCASCHSVNRQLIGPALAGVEQRHSEAWIIQFVKSSQGMVKSGNKEAVTLFNQFQLVMPDHPDLSDDQVRGILSYIRSAAADKGADQAPFARPAVARPGYLPLSFTDPAFLVYLFMIPVLIMVLLMAVKASDLQKKGSGRE</sequence>
<keyword evidence="5 6" id="KW-0408">Iron</keyword>
<dbReference type="InterPro" id="IPR009056">
    <property type="entry name" value="Cyt_c-like_dom"/>
</dbReference>
<dbReference type="PROSITE" id="PS51007">
    <property type="entry name" value="CYTC"/>
    <property type="match status" value="1"/>
</dbReference>
<keyword evidence="1" id="KW-0813">Transport</keyword>
<evidence type="ECO:0000256" key="8">
    <source>
        <dbReference type="SAM" id="SignalP"/>
    </source>
</evidence>
<evidence type="ECO:0000256" key="3">
    <source>
        <dbReference type="ARBA" id="ARBA00022723"/>
    </source>
</evidence>
<evidence type="ECO:0000256" key="2">
    <source>
        <dbReference type="ARBA" id="ARBA00022617"/>
    </source>
</evidence>
<name>A0ABP8FWJ7_9BACT</name>
<evidence type="ECO:0000256" key="5">
    <source>
        <dbReference type="ARBA" id="ARBA00023004"/>
    </source>
</evidence>
<dbReference type="Proteomes" id="UP001501207">
    <property type="component" value="Unassembled WGS sequence"/>
</dbReference>
<gene>
    <name evidence="10" type="ORF">GCM10023143_22170</name>
</gene>
<keyword evidence="2 6" id="KW-0349">Heme</keyword>
<dbReference type="RefSeq" id="WP_344979235.1">
    <property type="nucleotide sequence ID" value="NZ_BAABFN010000005.1"/>
</dbReference>
<keyword evidence="11" id="KW-1185">Reference proteome</keyword>
<evidence type="ECO:0000256" key="6">
    <source>
        <dbReference type="PROSITE-ProRule" id="PRU00433"/>
    </source>
</evidence>
<dbReference type="Gene3D" id="1.10.760.10">
    <property type="entry name" value="Cytochrome c-like domain"/>
    <property type="match status" value="1"/>
</dbReference>
<reference evidence="11" key="1">
    <citation type="journal article" date="2019" name="Int. J. Syst. Evol. Microbiol.">
        <title>The Global Catalogue of Microorganisms (GCM) 10K type strain sequencing project: providing services to taxonomists for standard genome sequencing and annotation.</title>
        <authorList>
            <consortium name="The Broad Institute Genomics Platform"/>
            <consortium name="The Broad Institute Genome Sequencing Center for Infectious Disease"/>
            <person name="Wu L."/>
            <person name="Ma J."/>
        </authorList>
    </citation>
    <scope>NUCLEOTIDE SEQUENCE [LARGE SCALE GENOMIC DNA]</scope>
    <source>
        <strain evidence="11">JCM 17664</strain>
    </source>
</reference>
<keyword evidence="8" id="KW-0732">Signal</keyword>
<dbReference type="PANTHER" id="PTHR37823:SF1">
    <property type="entry name" value="CYTOCHROME C-553-LIKE"/>
    <property type="match status" value="1"/>
</dbReference>
<evidence type="ECO:0000256" key="7">
    <source>
        <dbReference type="SAM" id="Phobius"/>
    </source>
</evidence>
<keyword evidence="4" id="KW-0249">Electron transport</keyword>
<evidence type="ECO:0000313" key="11">
    <source>
        <dbReference type="Proteomes" id="UP001501207"/>
    </source>
</evidence>
<keyword evidence="7" id="KW-0812">Transmembrane</keyword>
<feature type="transmembrane region" description="Helical" evidence="7">
    <location>
        <begin position="148"/>
        <end position="166"/>
    </location>
</feature>
<evidence type="ECO:0000259" key="9">
    <source>
        <dbReference type="PROSITE" id="PS51007"/>
    </source>
</evidence>
<dbReference type="InterPro" id="IPR051811">
    <property type="entry name" value="Cytochrome_c550/c551-like"/>
</dbReference>
<feature type="domain" description="Cytochrome c" evidence="9">
    <location>
        <begin position="27"/>
        <end position="118"/>
    </location>
</feature>
<dbReference type="SUPFAM" id="SSF46626">
    <property type="entry name" value="Cytochrome c"/>
    <property type="match status" value="1"/>
</dbReference>
<organism evidence="10 11">
    <name type="scientific">Compostibacter hankyongensis</name>
    <dbReference type="NCBI Taxonomy" id="1007089"/>
    <lineage>
        <taxon>Bacteria</taxon>
        <taxon>Pseudomonadati</taxon>
        <taxon>Bacteroidota</taxon>
        <taxon>Chitinophagia</taxon>
        <taxon>Chitinophagales</taxon>
        <taxon>Chitinophagaceae</taxon>
        <taxon>Compostibacter</taxon>
    </lineage>
</organism>
<protein>
    <recommendedName>
        <fullName evidence="9">Cytochrome c domain-containing protein</fullName>
    </recommendedName>
</protein>
<dbReference type="PANTHER" id="PTHR37823">
    <property type="entry name" value="CYTOCHROME C-553-LIKE"/>
    <property type="match status" value="1"/>
</dbReference>
<dbReference type="InterPro" id="IPR036909">
    <property type="entry name" value="Cyt_c-like_dom_sf"/>
</dbReference>
<accession>A0ABP8FWJ7</accession>
<dbReference type="Pfam" id="PF00034">
    <property type="entry name" value="Cytochrom_C"/>
    <property type="match status" value="1"/>
</dbReference>